<keyword evidence="3" id="KW-0804">Transcription</keyword>
<accession>A0ABP5HJZ5</accession>
<dbReference type="SMART" id="SM00420">
    <property type="entry name" value="HTH_DEOR"/>
    <property type="match status" value="1"/>
</dbReference>
<dbReference type="SUPFAM" id="SSF46785">
    <property type="entry name" value="Winged helix' DNA-binding domain"/>
    <property type="match status" value="1"/>
</dbReference>
<dbReference type="PROSITE" id="PS52050">
    <property type="entry name" value="WYL"/>
    <property type="match status" value="1"/>
</dbReference>
<protein>
    <submittedName>
        <fullName evidence="5">WYL domain-containing protein</fullName>
    </submittedName>
</protein>
<dbReference type="PROSITE" id="PS51000">
    <property type="entry name" value="HTH_DEOR_2"/>
    <property type="match status" value="1"/>
</dbReference>
<proteinExistence type="predicted"/>
<gene>
    <name evidence="5" type="ORF">GCM10009801_36580</name>
</gene>
<organism evidence="5 6">
    <name type="scientific">Streptomyces albiaxialis</name>
    <dbReference type="NCBI Taxonomy" id="329523"/>
    <lineage>
        <taxon>Bacteria</taxon>
        <taxon>Bacillati</taxon>
        <taxon>Actinomycetota</taxon>
        <taxon>Actinomycetes</taxon>
        <taxon>Kitasatosporales</taxon>
        <taxon>Streptomycetaceae</taxon>
        <taxon>Streptomyces</taxon>
    </lineage>
</organism>
<comment type="caution">
    <text evidence="5">The sequence shown here is derived from an EMBL/GenBank/DDBJ whole genome shotgun (WGS) entry which is preliminary data.</text>
</comment>
<reference evidence="6" key="1">
    <citation type="journal article" date="2019" name="Int. J. Syst. Evol. Microbiol.">
        <title>The Global Catalogue of Microorganisms (GCM) 10K type strain sequencing project: providing services to taxonomists for standard genome sequencing and annotation.</title>
        <authorList>
            <consortium name="The Broad Institute Genomics Platform"/>
            <consortium name="The Broad Institute Genome Sequencing Center for Infectious Disease"/>
            <person name="Wu L."/>
            <person name="Ma J."/>
        </authorList>
    </citation>
    <scope>NUCLEOTIDE SEQUENCE [LARGE SCALE GENOMIC DNA]</scope>
    <source>
        <strain evidence="6">JCM 15478</strain>
    </source>
</reference>
<evidence type="ECO:0000259" key="4">
    <source>
        <dbReference type="PROSITE" id="PS51000"/>
    </source>
</evidence>
<keyword evidence="6" id="KW-1185">Reference proteome</keyword>
<keyword evidence="1" id="KW-0805">Transcription regulation</keyword>
<dbReference type="InterPro" id="IPR051534">
    <property type="entry name" value="CBASS_pafABC_assoc_protein"/>
</dbReference>
<dbReference type="InterPro" id="IPR018356">
    <property type="entry name" value="Tscrpt_reg_HTH_DeoR_CS"/>
</dbReference>
<dbReference type="EMBL" id="BAAAPE010000009">
    <property type="protein sequence ID" value="GAA2079198.1"/>
    <property type="molecule type" value="Genomic_DNA"/>
</dbReference>
<dbReference type="PROSITE" id="PS00894">
    <property type="entry name" value="HTH_DEOR_1"/>
    <property type="match status" value="1"/>
</dbReference>
<keyword evidence="2" id="KW-0238">DNA-binding</keyword>
<dbReference type="InterPro" id="IPR028349">
    <property type="entry name" value="PafC-like"/>
</dbReference>
<dbReference type="Pfam" id="PF08279">
    <property type="entry name" value="HTH_11"/>
    <property type="match status" value="1"/>
</dbReference>
<dbReference type="InterPro" id="IPR013196">
    <property type="entry name" value="HTH_11"/>
</dbReference>
<dbReference type="RefSeq" id="WP_344529386.1">
    <property type="nucleotide sequence ID" value="NZ_BAAAPE010000009.1"/>
</dbReference>
<dbReference type="InterPro" id="IPR036390">
    <property type="entry name" value="WH_DNA-bd_sf"/>
</dbReference>
<evidence type="ECO:0000256" key="3">
    <source>
        <dbReference type="ARBA" id="ARBA00023163"/>
    </source>
</evidence>
<evidence type="ECO:0000256" key="2">
    <source>
        <dbReference type="ARBA" id="ARBA00023125"/>
    </source>
</evidence>
<dbReference type="InterPro" id="IPR057727">
    <property type="entry name" value="WCX_dom"/>
</dbReference>
<sequence length="323" mass="35118">MTTPAARLLKLLSLLQSGEDRSGTDLAARLGVTTRTVRRDVDRLRELGYPVRAARGSAGYRLGAGAALPPLILDDDEAVAVAVGLRTTAGSSVAGIEETALRALTKLEQVLPPRLRHRVTTLQAATVHVAARGPAIDPATLMALAEACRRRERLRFDYENPRSGTSRREAEPHSVVSFDRHWYLIAWDLGREDWRTYRVDRLAPRTPTGPRFTPRPLPHGDAATYLAHRLSSRAWPHRATAVLHEPVESVAARLWPGTGVVEALDERSCLLHVGSDDLSDLVWMITSVDADFTLRDGPPELAAALRAQAARCLGALGPAGGRA</sequence>
<dbReference type="InterPro" id="IPR036388">
    <property type="entry name" value="WH-like_DNA-bd_sf"/>
</dbReference>
<evidence type="ECO:0000313" key="6">
    <source>
        <dbReference type="Proteomes" id="UP001500016"/>
    </source>
</evidence>
<feature type="domain" description="HTH deoR-type" evidence="4">
    <location>
        <begin position="4"/>
        <end position="59"/>
    </location>
</feature>
<dbReference type="PIRSF" id="PIRSF016838">
    <property type="entry name" value="PafC"/>
    <property type="match status" value="1"/>
</dbReference>
<dbReference type="Proteomes" id="UP001500016">
    <property type="component" value="Unassembled WGS sequence"/>
</dbReference>
<dbReference type="Pfam" id="PF13280">
    <property type="entry name" value="WYL"/>
    <property type="match status" value="1"/>
</dbReference>
<evidence type="ECO:0000313" key="5">
    <source>
        <dbReference type="EMBL" id="GAA2079198.1"/>
    </source>
</evidence>
<dbReference type="InterPro" id="IPR001034">
    <property type="entry name" value="DeoR_HTH"/>
</dbReference>
<dbReference type="InterPro" id="IPR026881">
    <property type="entry name" value="WYL_dom"/>
</dbReference>
<evidence type="ECO:0000256" key="1">
    <source>
        <dbReference type="ARBA" id="ARBA00023015"/>
    </source>
</evidence>
<name>A0ABP5HJZ5_9ACTN</name>
<dbReference type="Gene3D" id="1.10.10.10">
    <property type="entry name" value="Winged helix-like DNA-binding domain superfamily/Winged helix DNA-binding domain"/>
    <property type="match status" value="1"/>
</dbReference>
<dbReference type="Pfam" id="PF25583">
    <property type="entry name" value="WCX"/>
    <property type="match status" value="1"/>
</dbReference>
<dbReference type="PANTHER" id="PTHR34580">
    <property type="match status" value="1"/>
</dbReference>
<dbReference type="PANTHER" id="PTHR34580:SF3">
    <property type="entry name" value="PROTEIN PAFB"/>
    <property type="match status" value="1"/>
</dbReference>